<dbReference type="EMBL" id="FRBC01000019">
    <property type="protein sequence ID" value="SHK81880.1"/>
    <property type="molecule type" value="Genomic_DNA"/>
</dbReference>
<name>A0A1M6VK60_SELRU</name>
<dbReference type="InterPro" id="IPR036390">
    <property type="entry name" value="WH_DNA-bd_sf"/>
</dbReference>
<evidence type="ECO:0000313" key="1">
    <source>
        <dbReference type="EMBL" id="SHK81880.1"/>
    </source>
</evidence>
<reference evidence="1 2" key="1">
    <citation type="submission" date="2016-11" db="EMBL/GenBank/DDBJ databases">
        <authorList>
            <person name="Jaros S."/>
            <person name="Januszkiewicz K."/>
            <person name="Wedrychowicz H."/>
        </authorList>
    </citation>
    <scope>NUCLEOTIDE SEQUENCE [LARGE SCALE GENOMIC DNA]</scope>
    <source>
        <strain evidence="1 2">HD4</strain>
    </source>
</reference>
<dbReference type="RefSeq" id="WP_073090761.1">
    <property type="nucleotide sequence ID" value="NZ_FRBC01000019.1"/>
</dbReference>
<sequence length="117" mass="13026">MTKFTKYTAPKDIIKALSPGACKVLLLLIQNNNLRGNNAIMFRNNSKPVPQCYIAETLGVSKSRISKIYSELENIGVIAKGQTNGKQCYYLNPAIATTKAELTIEDMKNMPIFKEKV</sequence>
<dbReference type="SUPFAM" id="SSF46785">
    <property type="entry name" value="Winged helix' DNA-binding domain"/>
    <property type="match status" value="1"/>
</dbReference>
<gene>
    <name evidence="1" type="ORF">SAMN05216582_11911</name>
</gene>
<accession>A0A1M6VK60</accession>
<dbReference type="Gene3D" id="1.10.10.10">
    <property type="entry name" value="Winged helix-like DNA-binding domain superfamily/Winged helix DNA-binding domain"/>
    <property type="match status" value="1"/>
</dbReference>
<dbReference type="AlphaFoldDB" id="A0A1M6VK60"/>
<evidence type="ECO:0000313" key="2">
    <source>
        <dbReference type="Proteomes" id="UP000184263"/>
    </source>
</evidence>
<organism evidence="1 2">
    <name type="scientific">Selenomonas ruminantium</name>
    <dbReference type="NCBI Taxonomy" id="971"/>
    <lineage>
        <taxon>Bacteria</taxon>
        <taxon>Bacillati</taxon>
        <taxon>Bacillota</taxon>
        <taxon>Negativicutes</taxon>
        <taxon>Selenomonadales</taxon>
        <taxon>Selenomonadaceae</taxon>
        <taxon>Selenomonas</taxon>
    </lineage>
</organism>
<protein>
    <submittedName>
        <fullName evidence="1">Uncharacterized protein</fullName>
    </submittedName>
</protein>
<dbReference type="InterPro" id="IPR036388">
    <property type="entry name" value="WH-like_DNA-bd_sf"/>
</dbReference>
<dbReference type="Proteomes" id="UP000184263">
    <property type="component" value="Unassembled WGS sequence"/>
</dbReference>
<proteinExistence type="predicted"/>